<sequence length="40" mass="4355">MAGAITRAVPEHRHGRLQDDATPLLPEWGPDRAHALLPST</sequence>
<dbReference type="EMBL" id="JBHSQO010000001">
    <property type="protein sequence ID" value="MFC6088004.1"/>
    <property type="molecule type" value="Genomic_DNA"/>
</dbReference>
<evidence type="ECO:0000313" key="3">
    <source>
        <dbReference type="Proteomes" id="UP001596220"/>
    </source>
</evidence>
<accession>A0ABW1NZ84</accession>
<protein>
    <submittedName>
        <fullName evidence="2">Uncharacterized protein</fullName>
    </submittedName>
</protein>
<comment type="caution">
    <text evidence="2">The sequence shown here is derived from an EMBL/GenBank/DDBJ whole genome shotgun (WGS) entry which is preliminary data.</text>
</comment>
<evidence type="ECO:0000313" key="2">
    <source>
        <dbReference type="EMBL" id="MFC6088004.1"/>
    </source>
</evidence>
<dbReference type="Proteomes" id="UP001596220">
    <property type="component" value="Unassembled WGS sequence"/>
</dbReference>
<gene>
    <name evidence="2" type="ORF">ACFP3R_01840</name>
</gene>
<reference evidence="3" key="1">
    <citation type="journal article" date="2019" name="Int. J. Syst. Evol. Microbiol.">
        <title>The Global Catalogue of Microorganisms (GCM) 10K type strain sequencing project: providing services to taxonomists for standard genome sequencing and annotation.</title>
        <authorList>
            <consortium name="The Broad Institute Genomics Platform"/>
            <consortium name="The Broad Institute Genome Sequencing Center for Infectious Disease"/>
            <person name="Wu L."/>
            <person name="Ma J."/>
        </authorList>
    </citation>
    <scope>NUCLEOTIDE SEQUENCE [LARGE SCALE GENOMIC DNA]</scope>
    <source>
        <strain evidence="3">CGMCC 4.7246</strain>
    </source>
</reference>
<feature type="compositionally biased region" description="Basic and acidic residues" evidence="1">
    <location>
        <begin position="9"/>
        <end position="19"/>
    </location>
</feature>
<keyword evidence="3" id="KW-1185">Reference proteome</keyword>
<organism evidence="2 3">
    <name type="scientific">Saccharothrix lopnurensis</name>
    <dbReference type="NCBI Taxonomy" id="1670621"/>
    <lineage>
        <taxon>Bacteria</taxon>
        <taxon>Bacillati</taxon>
        <taxon>Actinomycetota</taxon>
        <taxon>Actinomycetes</taxon>
        <taxon>Pseudonocardiales</taxon>
        <taxon>Pseudonocardiaceae</taxon>
        <taxon>Saccharothrix</taxon>
    </lineage>
</organism>
<dbReference type="RefSeq" id="WP_380632060.1">
    <property type="nucleotide sequence ID" value="NZ_JBHSQO010000001.1"/>
</dbReference>
<feature type="region of interest" description="Disordered" evidence="1">
    <location>
        <begin position="1"/>
        <end position="40"/>
    </location>
</feature>
<proteinExistence type="predicted"/>
<name>A0ABW1NZ84_9PSEU</name>
<evidence type="ECO:0000256" key="1">
    <source>
        <dbReference type="SAM" id="MobiDB-lite"/>
    </source>
</evidence>